<reference evidence="2 3" key="1">
    <citation type="submission" date="2019-11" db="EMBL/GenBank/DDBJ databases">
        <title>Whole genome sequence of Oryza granulata.</title>
        <authorList>
            <person name="Li W."/>
        </authorList>
    </citation>
    <scope>NUCLEOTIDE SEQUENCE [LARGE SCALE GENOMIC DNA]</scope>
    <source>
        <strain evidence="3">cv. Menghai</strain>
        <tissue evidence="2">Leaf</tissue>
    </source>
</reference>
<evidence type="ECO:0000313" key="2">
    <source>
        <dbReference type="EMBL" id="KAF0935204.1"/>
    </source>
</evidence>
<feature type="region of interest" description="Disordered" evidence="1">
    <location>
        <begin position="1"/>
        <end position="25"/>
    </location>
</feature>
<feature type="region of interest" description="Disordered" evidence="1">
    <location>
        <begin position="48"/>
        <end position="67"/>
    </location>
</feature>
<dbReference type="AlphaFoldDB" id="A0A6G1FED5"/>
<gene>
    <name evidence="2" type="ORF">E2562_031151</name>
</gene>
<evidence type="ECO:0000256" key="1">
    <source>
        <dbReference type="SAM" id="MobiDB-lite"/>
    </source>
</evidence>
<comment type="caution">
    <text evidence="2">The sequence shown here is derived from an EMBL/GenBank/DDBJ whole genome shotgun (WGS) entry which is preliminary data.</text>
</comment>
<feature type="compositionally biased region" description="Low complexity" evidence="1">
    <location>
        <begin position="13"/>
        <end position="22"/>
    </location>
</feature>
<dbReference type="EMBL" id="SPHZ02000001">
    <property type="protein sequence ID" value="KAF0935204.1"/>
    <property type="molecule type" value="Genomic_DNA"/>
</dbReference>
<organism evidence="2 3">
    <name type="scientific">Oryza meyeriana var. granulata</name>
    <dbReference type="NCBI Taxonomy" id="110450"/>
    <lineage>
        <taxon>Eukaryota</taxon>
        <taxon>Viridiplantae</taxon>
        <taxon>Streptophyta</taxon>
        <taxon>Embryophyta</taxon>
        <taxon>Tracheophyta</taxon>
        <taxon>Spermatophyta</taxon>
        <taxon>Magnoliopsida</taxon>
        <taxon>Liliopsida</taxon>
        <taxon>Poales</taxon>
        <taxon>Poaceae</taxon>
        <taxon>BOP clade</taxon>
        <taxon>Oryzoideae</taxon>
        <taxon>Oryzeae</taxon>
        <taxon>Oryzinae</taxon>
        <taxon>Oryza</taxon>
        <taxon>Oryza meyeriana</taxon>
    </lineage>
</organism>
<accession>A0A6G1FED5</accession>
<name>A0A6G1FED5_9ORYZ</name>
<sequence>MGEGAHQEEAGKRPTGTGTRPGRLAEPSWSSFFSLQWRRWRLFPQRPGLLRRNPAGHQGRQGWGGEKHRKVAGVWWGNGRGKLGLFVGRRWGSVGAGGKWLQGKDVCGRRWRRA</sequence>
<keyword evidence="3" id="KW-1185">Reference proteome</keyword>
<dbReference type="Proteomes" id="UP000479710">
    <property type="component" value="Unassembled WGS sequence"/>
</dbReference>
<evidence type="ECO:0000313" key="3">
    <source>
        <dbReference type="Proteomes" id="UP000479710"/>
    </source>
</evidence>
<feature type="compositionally biased region" description="Basic and acidic residues" evidence="1">
    <location>
        <begin position="1"/>
        <end position="12"/>
    </location>
</feature>
<proteinExistence type="predicted"/>
<protein>
    <submittedName>
        <fullName evidence="2">Uncharacterized protein</fullName>
    </submittedName>
</protein>